<organism evidence="1">
    <name type="scientific">marine sediment metagenome</name>
    <dbReference type="NCBI Taxonomy" id="412755"/>
    <lineage>
        <taxon>unclassified sequences</taxon>
        <taxon>metagenomes</taxon>
        <taxon>ecological metagenomes</taxon>
    </lineage>
</organism>
<dbReference type="AlphaFoldDB" id="A0A0F9DQ74"/>
<gene>
    <name evidence="1" type="ORF">LCGC14_2519150</name>
</gene>
<reference evidence="1" key="1">
    <citation type="journal article" date="2015" name="Nature">
        <title>Complex archaea that bridge the gap between prokaryotes and eukaryotes.</title>
        <authorList>
            <person name="Spang A."/>
            <person name="Saw J.H."/>
            <person name="Jorgensen S.L."/>
            <person name="Zaremba-Niedzwiedzka K."/>
            <person name="Martijn J."/>
            <person name="Lind A.E."/>
            <person name="van Eijk R."/>
            <person name="Schleper C."/>
            <person name="Guy L."/>
            <person name="Ettema T.J."/>
        </authorList>
    </citation>
    <scope>NUCLEOTIDE SEQUENCE</scope>
</reference>
<protein>
    <submittedName>
        <fullName evidence="1">Uncharacterized protein</fullName>
    </submittedName>
</protein>
<evidence type="ECO:0000313" key="1">
    <source>
        <dbReference type="EMBL" id="KKL14098.1"/>
    </source>
</evidence>
<sequence length="71" mass="8195">MGWILGLIFIVFLAAILFAHNWEKRRFNSGNCPGCEKPWRLFDVDSQGGRGYTCRACNKGTWVSYWGIDHQ</sequence>
<name>A0A0F9DQ74_9ZZZZ</name>
<comment type="caution">
    <text evidence="1">The sequence shown here is derived from an EMBL/GenBank/DDBJ whole genome shotgun (WGS) entry which is preliminary data.</text>
</comment>
<dbReference type="EMBL" id="LAZR01040598">
    <property type="protein sequence ID" value="KKL14098.1"/>
    <property type="molecule type" value="Genomic_DNA"/>
</dbReference>
<proteinExistence type="predicted"/>
<accession>A0A0F9DQ74</accession>